<comment type="caution">
    <text evidence="2">The sequence shown here is derived from an EMBL/GenBank/DDBJ whole genome shotgun (WGS) entry which is preliminary data.</text>
</comment>
<dbReference type="EMBL" id="LIHL02000006">
    <property type="protein sequence ID" value="KAF5467582.1"/>
    <property type="molecule type" value="Genomic_DNA"/>
</dbReference>
<evidence type="ECO:0000313" key="3">
    <source>
        <dbReference type="Proteomes" id="UP000619265"/>
    </source>
</evidence>
<reference evidence="2" key="1">
    <citation type="submission" date="2015-10" db="EMBL/GenBank/DDBJ databases">
        <authorList>
            <person name="Martinez-Garcia P.J."/>
            <person name="Crepeau M.W."/>
            <person name="Puiu D."/>
            <person name="Gonzalez-Ibeas D."/>
            <person name="Whalen J."/>
            <person name="Stevens K."/>
            <person name="Paul R."/>
            <person name="Butterfield T."/>
            <person name="Britton M."/>
            <person name="Reagan R."/>
            <person name="Chakraborty S."/>
            <person name="Walawage S.L."/>
            <person name="Vasquez-Gross H.A."/>
            <person name="Cardeno C."/>
            <person name="Famula R."/>
            <person name="Pratt K."/>
            <person name="Kuruganti S."/>
            <person name="Aradhya M.K."/>
            <person name="Leslie C.A."/>
            <person name="Dandekar A.M."/>
            <person name="Salzberg S.L."/>
            <person name="Wegrzyn J.L."/>
            <person name="Langley C.H."/>
            <person name="Neale D.B."/>
        </authorList>
    </citation>
    <scope>NUCLEOTIDE SEQUENCE</scope>
    <source>
        <tissue evidence="2">Leaves</tissue>
    </source>
</reference>
<dbReference type="InterPro" id="IPR043502">
    <property type="entry name" value="DNA/RNA_pol_sf"/>
</dbReference>
<gene>
    <name evidence="2" type="ORF">F2P56_011820</name>
</gene>
<dbReference type="Proteomes" id="UP000619265">
    <property type="component" value="Unassembled WGS sequence"/>
</dbReference>
<accession>A0A833XHX8</accession>
<dbReference type="CDD" id="cd09272">
    <property type="entry name" value="RNase_HI_RT_Ty1"/>
    <property type="match status" value="1"/>
</dbReference>
<dbReference type="InterPro" id="IPR013103">
    <property type="entry name" value="RVT_2"/>
</dbReference>
<dbReference type="Gramene" id="Jr06_00130_p1">
    <property type="protein sequence ID" value="cds.Jr06_00130_p1"/>
    <property type="gene ID" value="Jr06_00130"/>
</dbReference>
<dbReference type="Pfam" id="PF07727">
    <property type="entry name" value="RVT_2"/>
    <property type="match status" value="1"/>
</dbReference>
<dbReference type="SUPFAM" id="SSF56672">
    <property type="entry name" value="DNA/RNA polymerases"/>
    <property type="match status" value="1"/>
</dbReference>
<reference evidence="2" key="2">
    <citation type="submission" date="2020-03" db="EMBL/GenBank/DDBJ databases">
        <title>Walnut 2.0.</title>
        <authorList>
            <person name="Marrano A."/>
            <person name="Britton M."/>
            <person name="Zimin A.V."/>
            <person name="Zaini P.A."/>
            <person name="Workman R."/>
            <person name="Puiu D."/>
            <person name="Bianco L."/>
            <person name="Allen B.J."/>
            <person name="Troggio M."/>
            <person name="Leslie C.A."/>
            <person name="Timp W."/>
            <person name="Dendekar A."/>
            <person name="Salzberg S.L."/>
            <person name="Neale D.B."/>
        </authorList>
    </citation>
    <scope>NUCLEOTIDE SEQUENCE</scope>
    <source>
        <tissue evidence="2">Leaves</tissue>
    </source>
</reference>
<dbReference type="PANTHER" id="PTHR11439:SF440">
    <property type="entry name" value="INTEGRASE CATALYTIC DOMAIN-CONTAINING PROTEIN"/>
    <property type="match status" value="1"/>
</dbReference>
<dbReference type="AlphaFoldDB" id="A0A833XHX8"/>
<proteinExistence type="predicted"/>
<organism evidence="2 3">
    <name type="scientific">Juglans regia</name>
    <name type="common">English walnut</name>
    <dbReference type="NCBI Taxonomy" id="51240"/>
    <lineage>
        <taxon>Eukaryota</taxon>
        <taxon>Viridiplantae</taxon>
        <taxon>Streptophyta</taxon>
        <taxon>Embryophyta</taxon>
        <taxon>Tracheophyta</taxon>
        <taxon>Spermatophyta</taxon>
        <taxon>Magnoliopsida</taxon>
        <taxon>eudicotyledons</taxon>
        <taxon>Gunneridae</taxon>
        <taxon>Pentapetalae</taxon>
        <taxon>rosids</taxon>
        <taxon>fabids</taxon>
        <taxon>Fagales</taxon>
        <taxon>Juglandaceae</taxon>
        <taxon>Juglans</taxon>
    </lineage>
</organism>
<dbReference type="PANTHER" id="PTHR11439">
    <property type="entry name" value="GAG-POL-RELATED RETROTRANSPOSON"/>
    <property type="match status" value="1"/>
</dbReference>
<protein>
    <recommendedName>
        <fullName evidence="1">Reverse transcriptase Ty1/copia-type domain-containing protein</fullName>
    </recommendedName>
</protein>
<name>A0A833XHX8_JUGRE</name>
<sequence>MDLPPGFEGKGGKGKVFRLRKSLYGLKQSLRVWFECIGKVVKSHNYCQGQAYHTMFYRHTGGDKVAILIVYVDDIILTGDDSNELERLKKILAKEFEIKDLGNLKYFLGMEFARSKKGIFVSQRKYVLDLLGEIGFLGCKAAETPNLRLQLAKSEEVTNREQCQRLVGKLLYLSHTRPDIAFATGVVSQFMHSPGSEHFDVVYRILGYLKGTPGEGLLFGGHENLQVEIYTDVDWAGSVTDRRSTFGSCTFVGENLVTWRCKKQNVVARSCAEAEFRAAAHGICKVLWIKRLLEELKVTNSLPMKLYCDNKAAIGIAHNLVLHDRTKHVEVDKHFIKEKIDSGVIYLPYISTAEQVADILTKGLPKKQFEN</sequence>
<evidence type="ECO:0000313" key="2">
    <source>
        <dbReference type="EMBL" id="KAF5467582.1"/>
    </source>
</evidence>
<evidence type="ECO:0000259" key="1">
    <source>
        <dbReference type="Pfam" id="PF07727"/>
    </source>
</evidence>
<feature type="domain" description="Reverse transcriptase Ty1/copia-type" evidence="1">
    <location>
        <begin position="3"/>
        <end position="146"/>
    </location>
</feature>